<sequence>MDKIKEKLHIGSSRKSQPENDVAATSGSSNTTHSTTFNSGPGHATTDTTGTTGTHATHGRAGNTIEDSYEDRGSFDEELATMTPDERVAYLAEYDESDKHDEPKKGGLIEKLIARGNKRTEEQLEREHRERTAGQTNLAGASATAGQNPVIR</sequence>
<dbReference type="OrthoDB" id="5313204at2759"/>
<dbReference type="AlphaFoldDB" id="A0A162WSA7"/>
<dbReference type="Proteomes" id="UP000076837">
    <property type="component" value="Unassembled WGS sequence"/>
</dbReference>
<comment type="caution">
    <text evidence="2">The sequence shown here is derived from an EMBL/GenBank/DDBJ whole genome shotgun (WGS) entry which is preliminary data.</text>
</comment>
<dbReference type="EMBL" id="JYNV01000298">
    <property type="protein sequence ID" value="KZM19185.1"/>
    <property type="molecule type" value="Genomic_DNA"/>
</dbReference>
<protein>
    <submittedName>
        <fullName evidence="2">Uncharacterized protein</fullName>
    </submittedName>
</protein>
<evidence type="ECO:0000313" key="3">
    <source>
        <dbReference type="Proteomes" id="UP000076837"/>
    </source>
</evidence>
<accession>A0A162WSA7</accession>
<gene>
    <name evidence="2" type="ORF">ST47_g9674</name>
</gene>
<feature type="compositionally biased region" description="Basic and acidic residues" evidence="1">
    <location>
        <begin position="118"/>
        <end position="132"/>
    </location>
</feature>
<evidence type="ECO:0000313" key="2">
    <source>
        <dbReference type="EMBL" id="KZM19185.1"/>
    </source>
</evidence>
<organism evidence="2 3">
    <name type="scientific">Didymella rabiei</name>
    <name type="common">Chickpea ascochyta blight fungus</name>
    <name type="synonym">Mycosphaerella rabiei</name>
    <dbReference type="NCBI Taxonomy" id="5454"/>
    <lineage>
        <taxon>Eukaryota</taxon>
        <taxon>Fungi</taxon>
        <taxon>Dikarya</taxon>
        <taxon>Ascomycota</taxon>
        <taxon>Pezizomycotina</taxon>
        <taxon>Dothideomycetes</taxon>
        <taxon>Pleosporomycetidae</taxon>
        <taxon>Pleosporales</taxon>
        <taxon>Pleosporineae</taxon>
        <taxon>Didymellaceae</taxon>
        <taxon>Ascochyta</taxon>
    </lineage>
</organism>
<feature type="compositionally biased region" description="Basic and acidic residues" evidence="1">
    <location>
        <begin position="97"/>
        <end position="108"/>
    </location>
</feature>
<proteinExistence type="predicted"/>
<evidence type="ECO:0000256" key="1">
    <source>
        <dbReference type="SAM" id="MobiDB-lite"/>
    </source>
</evidence>
<feature type="compositionally biased region" description="Polar residues" evidence="1">
    <location>
        <begin position="133"/>
        <end position="152"/>
    </location>
</feature>
<name>A0A162WSA7_DIDRA</name>
<feature type="compositionally biased region" description="Low complexity" evidence="1">
    <location>
        <begin position="25"/>
        <end position="64"/>
    </location>
</feature>
<feature type="region of interest" description="Disordered" evidence="1">
    <location>
        <begin position="1"/>
        <end position="152"/>
    </location>
</feature>
<reference evidence="2 3" key="1">
    <citation type="journal article" date="2016" name="Sci. Rep.">
        <title>Draft genome sequencing and secretome analysis of fungal phytopathogen Ascochyta rabiei provides insight into the necrotrophic effector repertoire.</title>
        <authorList>
            <person name="Verma S."/>
            <person name="Gazara R.K."/>
            <person name="Nizam S."/>
            <person name="Parween S."/>
            <person name="Chattopadhyay D."/>
            <person name="Verma P.K."/>
        </authorList>
    </citation>
    <scope>NUCLEOTIDE SEQUENCE [LARGE SCALE GENOMIC DNA]</scope>
    <source>
        <strain evidence="2 3">ArDII</strain>
    </source>
</reference>
<keyword evidence="3" id="KW-1185">Reference proteome</keyword>